<dbReference type="KEGG" id="falb:HYN59_06640"/>
<evidence type="ECO:0000256" key="3">
    <source>
        <dbReference type="SAM" id="Coils"/>
    </source>
</evidence>
<dbReference type="GO" id="GO:0050821">
    <property type="term" value="P:protein stabilization"/>
    <property type="evidence" value="ECO:0007669"/>
    <property type="project" value="TreeGrafter"/>
</dbReference>
<evidence type="ECO:0000256" key="1">
    <source>
        <dbReference type="ARBA" id="ARBA00009091"/>
    </source>
</evidence>
<sequence>MKKYLLTLVTVLSCLIAGAQGAKGVKIAYIDMNYILDKAPDYAEAKNQLEQKAQKWKQEIDVKRGEINKLIDGLKAERALLTKELIEEREEEIAYLEKELLDFQEKKFGPTGDLITQKSVLVKPIQDQIFTIVQDLAEIRKYDFVFDKSSDLTMLFAANKHDISDLVLRRMERASKQETMSKGQLKKLQQEENEEERNSNSDVIERQAKLDEKKAARQKLIDDKKAAQEAKKAEYEAKREQLKQEREAKKNGTTPPAPVAKKEPAGKATTPKTDTPATSSKPAEGDDDAAPESNKREAKTTANETPEEGTAATDKQSAAAAAKAEREQKIADKKKAIEERKAQIKAEREAAKQAREDKKNKPAETKPATTTPAAPSETNDPE</sequence>
<keyword evidence="7" id="KW-1185">Reference proteome</keyword>
<protein>
    <recommendedName>
        <fullName evidence="8">Outer membrane chaperone Skp</fullName>
    </recommendedName>
</protein>
<organism evidence="6 7">
    <name type="scientific">Flavobacterium album</name>
    <dbReference type="NCBI Taxonomy" id="2175091"/>
    <lineage>
        <taxon>Bacteria</taxon>
        <taxon>Pseudomonadati</taxon>
        <taxon>Bacteroidota</taxon>
        <taxon>Flavobacteriia</taxon>
        <taxon>Flavobacteriales</taxon>
        <taxon>Flavobacteriaceae</taxon>
        <taxon>Flavobacterium</taxon>
    </lineage>
</organism>
<gene>
    <name evidence="6" type="ORF">HYN59_06640</name>
</gene>
<keyword evidence="3" id="KW-0175">Coiled coil</keyword>
<dbReference type="GO" id="GO:0005829">
    <property type="term" value="C:cytosol"/>
    <property type="evidence" value="ECO:0007669"/>
    <property type="project" value="TreeGrafter"/>
</dbReference>
<feature type="compositionally biased region" description="Low complexity" evidence="4">
    <location>
        <begin position="266"/>
        <end position="282"/>
    </location>
</feature>
<name>A0A2S1QX63_9FLAO</name>
<accession>A0A2S1QX63</accession>
<dbReference type="GO" id="GO:0051082">
    <property type="term" value="F:unfolded protein binding"/>
    <property type="evidence" value="ECO:0007669"/>
    <property type="project" value="InterPro"/>
</dbReference>
<evidence type="ECO:0000256" key="2">
    <source>
        <dbReference type="ARBA" id="ARBA00022729"/>
    </source>
</evidence>
<evidence type="ECO:0000256" key="5">
    <source>
        <dbReference type="SAM" id="SignalP"/>
    </source>
</evidence>
<dbReference type="Gene3D" id="3.30.910.20">
    <property type="entry name" value="Skp domain"/>
    <property type="match status" value="1"/>
</dbReference>
<dbReference type="InterPro" id="IPR005632">
    <property type="entry name" value="Chaperone_Skp"/>
</dbReference>
<dbReference type="Pfam" id="PF03938">
    <property type="entry name" value="OmpH"/>
    <property type="match status" value="1"/>
</dbReference>
<feature type="region of interest" description="Disordered" evidence="4">
    <location>
        <begin position="174"/>
        <end position="382"/>
    </location>
</feature>
<dbReference type="AlphaFoldDB" id="A0A2S1QX63"/>
<dbReference type="OrthoDB" id="9788552at2"/>
<dbReference type="SMART" id="SM00935">
    <property type="entry name" value="OmpH"/>
    <property type="match status" value="1"/>
</dbReference>
<reference evidence="6 7" key="1">
    <citation type="submission" date="2018-04" db="EMBL/GenBank/DDBJ databases">
        <title>Genome sequencing of Flavobacterium sp. HYN0059.</title>
        <authorList>
            <person name="Yi H."/>
            <person name="Baek C."/>
        </authorList>
    </citation>
    <scope>NUCLEOTIDE SEQUENCE [LARGE SCALE GENOMIC DNA]</scope>
    <source>
        <strain evidence="6 7">HYN0059</strain>
    </source>
</reference>
<feature type="compositionally biased region" description="Low complexity" evidence="4">
    <location>
        <begin position="365"/>
        <end position="375"/>
    </location>
</feature>
<feature type="compositionally biased region" description="Basic and acidic residues" evidence="4">
    <location>
        <begin position="196"/>
        <end position="250"/>
    </location>
</feature>
<evidence type="ECO:0008006" key="8">
    <source>
        <dbReference type="Google" id="ProtNLM"/>
    </source>
</evidence>
<comment type="similarity">
    <text evidence="1">Belongs to the Skp family.</text>
</comment>
<feature type="chain" id="PRO_5015485689" description="Outer membrane chaperone Skp" evidence="5">
    <location>
        <begin position="20"/>
        <end position="382"/>
    </location>
</feature>
<keyword evidence="2 5" id="KW-0732">Signal</keyword>
<feature type="coiled-coil region" evidence="3">
    <location>
        <begin position="39"/>
        <end position="106"/>
    </location>
</feature>
<evidence type="ECO:0000313" key="7">
    <source>
        <dbReference type="Proteomes" id="UP000244929"/>
    </source>
</evidence>
<dbReference type="PANTHER" id="PTHR35089:SF1">
    <property type="entry name" value="CHAPERONE PROTEIN SKP"/>
    <property type="match status" value="1"/>
</dbReference>
<dbReference type="Proteomes" id="UP000244929">
    <property type="component" value="Chromosome"/>
</dbReference>
<evidence type="ECO:0000256" key="4">
    <source>
        <dbReference type="SAM" id="MobiDB-lite"/>
    </source>
</evidence>
<dbReference type="EMBL" id="CP029186">
    <property type="protein sequence ID" value="AWH84821.1"/>
    <property type="molecule type" value="Genomic_DNA"/>
</dbReference>
<feature type="compositionally biased region" description="Basic and acidic residues" evidence="4">
    <location>
        <begin position="323"/>
        <end position="364"/>
    </location>
</feature>
<feature type="signal peptide" evidence="5">
    <location>
        <begin position="1"/>
        <end position="19"/>
    </location>
</feature>
<evidence type="ECO:0000313" key="6">
    <source>
        <dbReference type="EMBL" id="AWH84821.1"/>
    </source>
</evidence>
<dbReference type="SUPFAM" id="SSF111384">
    <property type="entry name" value="OmpH-like"/>
    <property type="match status" value="1"/>
</dbReference>
<dbReference type="InterPro" id="IPR024930">
    <property type="entry name" value="Skp_dom_sf"/>
</dbReference>
<feature type="compositionally biased region" description="Low complexity" evidence="4">
    <location>
        <begin position="310"/>
        <end position="322"/>
    </location>
</feature>
<proteinExistence type="inferred from homology"/>
<dbReference type="RefSeq" id="WP_108777527.1">
    <property type="nucleotide sequence ID" value="NZ_CP029186.1"/>
</dbReference>
<dbReference type="PANTHER" id="PTHR35089">
    <property type="entry name" value="CHAPERONE PROTEIN SKP"/>
    <property type="match status" value="1"/>
</dbReference>